<protein>
    <submittedName>
        <fullName evidence="2">Uncharacterized protein</fullName>
    </submittedName>
</protein>
<sequence>MTKQTRQQITYSYSLMRTDS</sequence>
<feature type="region of interest" description="Disordered" evidence="1">
    <location>
        <begin position="1"/>
        <end position="20"/>
    </location>
</feature>
<accession>A0A2P2NDG3</accession>
<organism evidence="2">
    <name type="scientific">Rhizophora mucronata</name>
    <name type="common">Asiatic mangrove</name>
    <dbReference type="NCBI Taxonomy" id="61149"/>
    <lineage>
        <taxon>Eukaryota</taxon>
        <taxon>Viridiplantae</taxon>
        <taxon>Streptophyta</taxon>
        <taxon>Embryophyta</taxon>
        <taxon>Tracheophyta</taxon>
        <taxon>Spermatophyta</taxon>
        <taxon>Magnoliopsida</taxon>
        <taxon>eudicotyledons</taxon>
        <taxon>Gunneridae</taxon>
        <taxon>Pentapetalae</taxon>
        <taxon>rosids</taxon>
        <taxon>fabids</taxon>
        <taxon>Malpighiales</taxon>
        <taxon>Rhizophoraceae</taxon>
        <taxon>Rhizophora</taxon>
    </lineage>
</organism>
<dbReference type="AlphaFoldDB" id="A0A2P2NDG3"/>
<name>A0A2P2NDG3_RHIMU</name>
<evidence type="ECO:0000256" key="1">
    <source>
        <dbReference type="SAM" id="MobiDB-lite"/>
    </source>
</evidence>
<reference evidence="2" key="1">
    <citation type="submission" date="2018-02" db="EMBL/GenBank/DDBJ databases">
        <title>Rhizophora mucronata_Transcriptome.</title>
        <authorList>
            <person name="Meera S.P."/>
            <person name="Sreeshan A."/>
            <person name="Augustine A."/>
        </authorList>
    </citation>
    <scope>NUCLEOTIDE SEQUENCE</scope>
    <source>
        <tissue evidence="2">Leaf</tissue>
    </source>
</reference>
<dbReference type="EMBL" id="GGEC01060018">
    <property type="protein sequence ID" value="MBX40502.1"/>
    <property type="molecule type" value="Transcribed_RNA"/>
</dbReference>
<evidence type="ECO:0000313" key="2">
    <source>
        <dbReference type="EMBL" id="MBX40502.1"/>
    </source>
</evidence>
<proteinExistence type="predicted"/>